<name>A9KJV2_LACP7</name>
<dbReference type="STRING" id="357809.Cphy_0720"/>
<gene>
    <name evidence="1" type="ordered locus">Cphy_0720</name>
</gene>
<dbReference type="Pfam" id="PF12900">
    <property type="entry name" value="Pyridox_ox_2"/>
    <property type="match status" value="1"/>
</dbReference>
<protein>
    <submittedName>
        <fullName evidence="1">Flavin-nucleotide-binding protein-like protein</fullName>
    </submittedName>
</protein>
<accession>A9KJV2</accession>
<dbReference type="KEGG" id="cpy:Cphy_0720"/>
<keyword evidence="2" id="KW-1185">Reference proteome</keyword>
<dbReference type="EMBL" id="CP000885">
    <property type="protein sequence ID" value="ABX41107.1"/>
    <property type="molecule type" value="Genomic_DNA"/>
</dbReference>
<evidence type="ECO:0000313" key="2">
    <source>
        <dbReference type="Proteomes" id="UP000000370"/>
    </source>
</evidence>
<evidence type="ECO:0000313" key="1">
    <source>
        <dbReference type="EMBL" id="ABX41107.1"/>
    </source>
</evidence>
<proteinExistence type="predicted"/>
<dbReference type="InterPro" id="IPR012349">
    <property type="entry name" value="Split_barrel_FMN-bd"/>
</dbReference>
<dbReference type="HOGENOM" id="CLU_1999949_0_0_9"/>
<dbReference type="Gene3D" id="2.30.110.10">
    <property type="entry name" value="Electron Transport, Fmn-binding Protein, Chain A"/>
    <property type="match status" value="1"/>
</dbReference>
<dbReference type="SUPFAM" id="SSF50475">
    <property type="entry name" value="FMN-binding split barrel"/>
    <property type="match status" value="1"/>
</dbReference>
<dbReference type="InterPro" id="IPR024747">
    <property type="entry name" value="Pyridox_Oxase-rel"/>
</dbReference>
<dbReference type="AlphaFoldDB" id="A9KJV2"/>
<reference evidence="2" key="1">
    <citation type="submission" date="2007-11" db="EMBL/GenBank/DDBJ databases">
        <title>Complete genome sequence of Clostridium phytofermentans ISDg.</title>
        <authorList>
            <person name="Leschine S.B."/>
            <person name="Warnick T.A."/>
            <person name="Blanchard J.L."/>
            <person name="Schnell D.J."/>
            <person name="Petit E.L."/>
            <person name="LaTouf W.G."/>
            <person name="Copeland A."/>
            <person name="Lucas S."/>
            <person name="Lapidus A."/>
            <person name="Barry K."/>
            <person name="Glavina del Rio T."/>
            <person name="Dalin E."/>
            <person name="Tice H."/>
            <person name="Pitluck S."/>
            <person name="Kiss H."/>
            <person name="Brettin T."/>
            <person name="Bruce D."/>
            <person name="Detter J.C."/>
            <person name="Han C."/>
            <person name="Kuske C."/>
            <person name="Schmutz J."/>
            <person name="Larimer F."/>
            <person name="Land M."/>
            <person name="Hauser L."/>
            <person name="Kyrpides N."/>
            <person name="Kim E.A."/>
            <person name="Richardson P."/>
        </authorList>
    </citation>
    <scope>NUCLEOTIDE SEQUENCE [LARGE SCALE GENOMIC DNA]</scope>
    <source>
        <strain evidence="2">ATCC 700394 / DSM 18823 / ISDg</strain>
    </source>
</reference>
<sequence length="124" mass="14670">MEVFMVNQEYCELTNKEIQSILKHTKWCHLGISDCDQPYIVPMYFSFEPKGNNICFTLLSLRNGQKMRYMEHNQKVCLEFDLQRENYFFSIIVNGTVTICPPIYKNSLLEVVSNQISGRCYMLY</sequence>
<dbReference type="Proteomes" id="UP000000370">
    <property type="component" value="Chromosome"/>
</dbReference>
<organism evidence="1 2">
    <name type="scientific">Lachnoclostridium phytofermentans (strain ATCC 700394 / DSM 18823 / ISDg)</name>
    <name type="common">Clostridium phytofermentans</name>
    <dbReference type="NCBI Taxonomy" id="357809"/>
    <lineage>
        <taxon>Bacteria</taxon>
        <taxon>Bacillati</taxon>
        <taxon>Bacillota</taxon>
        <taxon>Clostridia</taxon>
        <taxon>Lachnospirales</taxon>
        <taxon>Lachnospiraceae</taxon>
    </lineage>
</organism>